<dbReference type="FunFam" id="3.40.50.620:FF:000001">
    <property type="entry name" value="GMP synthase [glutamine-hydrolyzing]"/>
    <property type="match status" value="1"/>
</dbReference>
<feature type="active site" evidence="9">
    <location>
        <position position="172"/>
    </location>
</feature>
<dbReference type="PANTHER" id="PTHR11922">
    <property type="entry name" value="GMP SYNTHASE-RELATED"/>
    <property type="match status" value="1"/>
</dbReference>
<keyword evidence="4 9" id="KW-0547">Nucleotide-binding</keyword>
<evidence type="ECO:0000256" key="2">
    <source>
        <dbReference type="ARBA" id="ARBA00005153"/>
    </source>
</evidence>
<dbReference type="CDD" id="cd01742">
    <property type="entry name" value="GATase1_GMP_Synthase"/>
    <property type="match status" value="1"/>
</dbReference>
<feature type="domain" description="GMPS ATP-PPase" evidence="11">
    <location>
        <begin position="197"/>
        <end position="386"/>
    </location>
</feature>
<dbReference type="EMBL" id="VTPS01000002">
    <property type="protein sequence ID" value="TZE83170.1"/>
    <property type="molecule type" value="Genomic_DNA"/>
</dbReference>
<keyword evidence="7 9" id="KW-0067">ATP-binding</keyword>
<dbReference type="InterPro" id="IPR004739">
    <property type="entry name" value="GMP_synth_GATase"/>
</dbReference>
<evidence type="ECO:0000256" key="3">
    <source>
        <dbReference type="ARBA" id="ARBA00022598"/>
    </source>
</evidence>
<evidence type="ECO:0000256" key="10">
    <source>
        <dbReference type="PROSITE-ProRule" id="PRU00886"/>
    </source>
</evidence>
<keyword evidence="5 9" id="KW-0332">GMP biosynthesis</keyword>
<comment type="function">
    <text evidence="1 9">Catalyzes the synthesis of GMP from XMP.</text>
</comment>
<accession>A0A5D8QEM2</accession>
<dbReference type="Gene3D" id="3.40.50.620">
    <property type="entry name" value="HUPs"/>
    <property type="match status" value="1"/>
</dbReference>
<organism evidence="12 13">
    <name type="scientific">Calorimonas adulescens</name>
    <dbReference type="NCBI Taxonomy" id="2606906"/>
    <lineage>
        <taxon>Bacteria</taxon>
        <taxon>Bacillati</taxon>
        <taxon>Bacillota</taxon>
        <taxon>Clostridia</taxon>
        <taxon>Thermoanaerobacterales</taxon>
        <taxon>Thermoanaerobacteraceae</taxon>
        <taxon>Calorimonas</taxon>
    </lineage>
</organism>
<dbReference type="PROSITE" id="PS51273">
    <property type="entry name" value="GATASE_TYPE_1"/>
    <property type="match status" value="1"/>
</dbReference>
<dbReference type="AlphaFoldDB" id="A0A5D8QEM2"/>
<sequence length="511" mass="57070">MMKAEKVLILNFGGQYTQLIARRIRECNVYCEIISSKKSAEEIKAMNPSAIVLSGGPASVYTKDAPQCDKRIFALGVPVLGICYGAQLMAQLLGGKVSMAQVREYGRAELTVDNTSPLFRGIDRVTSAWMSHTDSITSLPDGFKVIASTPNCPVAAMGDIENKLYAVQFHPEVEHTAKGMDIIRNFLFIISGLHADWTMDSLVEQTIKDIRKEVGDSDAICAISGGVDSTVAAVLVHRAIGDKLHCILVDNGLLRLNEAEDVEKLLKEEFEMDIRRVDEQETFLSALKGVTDPEEKRKAIGNTFIRVFDREAKKYDKVEFLVQGTLYPDVIESGDEMASTIKSHHNVGGLPEDMNFKLIEPLRYLFKDEVRQVGKELGIPDEILMRHPFPGPGLAIRILGEVTEERLDILRRADYIVTREIKKAGLYNSLWQAFAVLPDIHSVGVMGDDRTYSETIVLRAVTSSDGMTADWARLPYDVLDRISRQIINEVYEVNRVVYDITSKPPATIEWE</sequence>
<dbReference type="Proteomes" id="UP000322976">
    <property type="component" value="Unassembled WGS sequence"/>
</dbReference>
<evidence type="ECO:0000256" key="6">
    <source>
        <dbReference type="ARBA" id="ARBA00022755"/>
    </source>
</evidence>
<evidence type="ECO:0000256" key="4">
    <source>
        <dbReference type="ARBA" id="ARBA00022741"/>
    </source>
</evidence>
<evidence type="ECO:0000313" key="12">
    <source>
        <dbReference type="EMBL" id="TZE83170.1"/>
    </source>
</evidence>
<dbReference type="Gene3D" id="3.40.50.880">
    <property type="match status" value="1"/>
</dbReference>
<dbReference type="PROSITE" id="PS51553">
    <property type="entry name" value="GMPS_ATP_PPASE"/>
    <property type="match status" value="1"/>
</dbReference>
<dbReference type="FunFam" id="3.30.300.10:FF:000002">
    <property type="entry name" value="GMP synthase [glutamine-hydrolyzing]"/>
    <property type="match status" value="1"/>
</dbReference>
<comment type="catalytic activity">
    <reaction evidence="9">
        <text>XMP + L-glutamine + ATP + H2O = GMP + L-glutamate + AMP + diphosphate + 2 H(+)</text>
        <dbReference type="Rhea" id="RHEA:11680"/>
        <dbReference type="ChEBI" id="CHEBI:15377"/>
        <dbReference type="ChEBI" id="CHEBI:15378"/>
        <dbReference type="ChEBI" id="CHEBI:29985"/>
        <dbReference type="ChEBI" id="CHEBI:30616"/>
        <dbReference type="ChEBI" id="CHEBI:33019"/>
        <dbReference type="ChEBI" id="CHEBI:57464"/>
        <dbReference type="ChEBI" id="CHEBI:58115"/>
        <dbReference type="ChEBI" id="CHEBI:58359"/>
        <dbReference type="ChEBI" id="CHEBI:456215"/>
        <dbReference type="EC" id="6.3.5.2"/>
    </reaction>
</comment>
<dbReference type="Pfam" id="PF00117">
    <property type="entry name" value="GATase"/>
    <property type="match status" value="1"/>
</dbReference>
<dbReference type="NCBIfam" id="NF000848">
    <property type="entry name" value="PRK00074.1"/>
    <property type="match status" value="1"/>
</dbReference>
<keyword evidence="6 9" id="KW-0658">Purine biosynthesis</keyword>
<dbReference type="Gene3D" id="3.30.300.10">
    <property type="match status" value="1"/>
</dbReference>
<dbReference type="NCBIfam" id="TIGR00888">
    <property type="entry name" value="guaA_Nterm"/>
    <property type="match status" value="1"/>
</dbReference>
<proteinExistence type="inferred from homology"/>
<dbReference type="GO" id="GO:0003921">
    <property type="term" value="F:GMP synthase activity"/>
    <property type="evidence" value="ECO:0007669"/>
    <property type="project" value="InterPro"/>
</dbReference>
<dbReference type="InterPro" id="IPR014729">
    <property type="entry name" value="Rossmann-like_a/b/a_fold"/>
</dbReference>
<name>A0A5D8QEM2_9THEO</name>
<dbReference type="PANTHER" id="PTHR11922:SF2">
    <property type="entry name" value="GMP SYNTHASE [GLUTAMINE-HYDROLYZING]"/>
    <property type="match status" value="1"/>
</dbReference>
<dbReference type="InterPro" id="IPR025777">
    <property type="entry name" value="GMPS_ATP_PPase_dom"/>
</dbReference>
<evidence type="ECO:0000256" key="9">
    <source>
        <dbReference type="HAMAP-Rule" id="MF_00344"/>
    </source>
</evidence>
<feature type="active site" evidence="9">
    <location>
        <position position="170"/>
    </location>
</feature>
<evidence type="ECO:0000259" key="11">
    <source>
        <dbReference type="PROSITE" id="PS51553"/>
    </source>
</evidence>
<dbReference type="UniPathway" id="UPA00189">
    <property type="reaction ID" value="UER00296"/>
</dbReference>
<evidence type="ECO:0000313" key="13">
    <source>
        <dbReference type="Proteomes" id="UP000322976"/>
    </source>
</evidence>
<dbReference type="PRINTS" id="PR00096">
    <property type="entry name" value="GATASE"/>
</dbReference>
<dbReference type="SUPFAM" id="SSF52317">
    <property type="entry name" value="Class I glutamine amidotransferase-like"/>
    <property type="match status" value="1"/>
</dbReference>
<dbReference type="FunFam" id="3.40.50.880:FF:000001">
    <property type="entry name" value="GMP synthase [glutamine-hydrolyzing]"/>
    <property type="match status" value="1"/>
</dbReference>
<feature type="binding site" evidence="10">
    <location>
        <begin position="224"/>
        <end position="230"/>
    </location>
    <ligand>
        <name>ATP</name>
        <dbReference type="ChEBI" id="CHEBI:30616"/>
    </ligand>
</feature>
<evidence type="ECO:0000256" key="7">
    <source>
        <dbReference type="ARBA" id="ARBA00022840"/>
    </source>
</evidence>
<comment type="caution">
    <text evidence="12">The sequence shown here is derived from an EMBL/GenBank/DDBJ whole genome shotgun (WGS) entry which is preliminary data.</text>
</comment>
<dbReference type="InterPro" id="IPR017926">
    <property type="entry name" value="GATASE"/>
</dbReference>
<keyword evidence="3 9" id="KW-0436">Ligase</keyword>
<protein>
    <recommendedName>
        <fullName evidence="9">GMP synthase [glutamine-hydrolyzing]</fullName>
        <ecNumber evidence="9">6.3.5.2</ecNumber>
    </recommendedName>
    <alternativeName>
        <fullName evidence="9">GMP synthetase</fullName>
    </alternativeName>
    <alternativeName>
        <fullName evidence="9">Glutamine amidotransferase</fullName>
    </alternativeName>
</protein>
<dbReference type="NCBIfam" id="TIGR00884">
    <property type="entry name" value="guaA_Cterm"/>
    <property type="match status" value="1"/>
</dbReference>
<dbReference type="GO" id="GO:0005829">
    <property type="term" value="C:cytosol"/>
    <property type="evidence" value="ECO:0007669"/>
    <property type="project" value="TreeGrafter"/>
</dbReference>
<dbReference type="HAMAP" id="MF_00344">
    <property type="entry name" value="GMP_synthase"/>
    <property type="match status" value="1"/>
</dbReference>
<dbReference type="PRINTS" id="PR00097">
    <property type="entry name" value="ANTSNTHASEII"/>
</dbReference>
<feature type="active site" description="Nucleophile" evidence="9">
    <location>
        <position position="83"/>
    </location>
</feature>
<dbReference type="InterPro" id="IPR022955">
    <property type="entry name" value="GMP_synthase"/>
</dbReference>
<gene>
    <name evidence="9 12" type="primary">guaA</name>
    <name evidence="12" type="ORF">FWJ32_02280</name>
</gene>
<dbReference type="Pfam" id="PF02540">
    <property type="entry name" value="NAD_synthase"/>
    <property type="match status" value="1"/>
</dbReference>
<dbReference type="InterPro" id="IPR029062">
    <property type="entry name" value="Class_I_gatase-like"/>
</dbReference>
<keyword evidence="13" id="KW-1185">Reference proteome</keyword>
<keyword evidence="8 9" id="KW-0315">Glutamine amidotransferase</keyword>
<dbReference type="InterPro" id="IPR001674">
    <property type="entry name" value="GMP_synth_C"/>
</dbReference>
<dbReference type="Pfam" id="PF00958">
    <property type="entry name" value="GMP_synt_C"/>
    <property type="match status" value="1"/>
</dbReference>
<comment type="pathway">
    <text evidence="2 9">Purine metabolism; GMP biosynthesis; GMP from XMP (L-Gln route): step 1/1.</text>
</comment>
<dbReference type="SUPFAM" id="SSF54810">
    <property type="entry name" value="GMP synthetase C-terminal dimerisation domain"/>
    <property type="match status" value="1"/>
</dbReference>
<dbReference type="CDD" id="cd01997">
    <property type="entry name" value="GMP_synthase_C"/>
    <property type="match status" value="1"/>
</dbReference>
<evidence type="ECO:0000256" key="5">
    <source>
        <dbReference type="ARBA" id="ARBA00022749"/>
    </source>
</evidence>
<reference evidence="12 13" key="1">
    <citation type="submission" date="2019-08" db="EMBL/GenBank/DDBJ databases">
        <title>Calorimonas adulescens gen. nov., sp. nov., an anaerobic thermophilic bacterium from Sakhalin hot spring.</title>
        <authorList>
            <person name="Khomyakova M.A."/>
            <person name="Merkel A.Y."/>
            <person name="Novikov A."/>
            <person name="Bonch-Osmolovskaya E.A."/>
            <person name="Slobodkin A.I."/>
        </authorList>
    </citation>
    <scope>NUCLEOTIDE SEQUENCE [LARGE SCALE GENOMIC DNA]</scope>
    <source>
        <strain evidence="12 13">A05MB</strain>
    </source>
</reference>
<comment type="subunit">
    <text evidence="9">Homodimer.</text>
</comment>
<dbReference type="SUPFAM" id="SSF52402">
    <property type="entry name" value="Adenine nucleotide alpha hydrolases-like"/>
    <property type="match status" value="1"/>
</dbReference>
<evidence type="ECO:0000256" key="1">
    <source>
        <dbReference type="ARBA" id="ARBA00002332"/>
    </source>
</evidence>
<dbReference type="GO" id="GO:0005524">
    <property type="term" value="F:ATP binding"/>
    <property type="evidence" value="ECO:0007669"/>
    <property type="project" value="UniProtKB-UniRule"/>
</dbReference>
<dbReference type="EC" id="6.3.5.2" evidence="9"/>
<dbReference type="InterPro" id="IPR022310">
    <property type="entry name" value="NAD/GMP_synthase"/>
</dbReference>
<evidence type="ECO:0000256" key="8">
    <source>
        <dbReference type="ARBA" id="ARBA00022962"/>
    </source>
</evidence>